<dbReference type="PROSITE" id="PS50043">
    <property type="entry name" value="HTH_LUXR_2"/>
    <property type="match status" value="1"/>
</dbReference>
<evidence type="ECO:0000313" key="7">
    <source>
        <dbReference type="Proteomes" id="UP000460272"/>
    </source>
</evidence>
<dbReference type="InterPro" id="IPR029016">
    <property type="entry name" value="GAF-like_dom_sf"/>
</dbReference>
<dbReference type="InterPro" id="IPR036388">
    <property type="entry name" value="WH-like_DNA-bd_sf"/>
</dbReference>
<dbReference type="SMART" id="SM00421">
    <property type="entry name" value="HTH_LUXR"/>
    <property type="match status" value="1"/>
</dbReference>
<dbReference type="Proteomes" id="UP000460272">
    <property type="component" value="Unassembled WGS sequence"/>
</dbReference>
<feature type="region of interest" description="Disordered" evidence="4">
    <location>
        <begin position="366"/>
        <end position="388"/>
    </location>
</feature>
<dbReference type="OrthoDB" id="9815744at2"/>
<evidence type="ECO:0000256" key="3">
    <source>
        <dbReference type="ARBA" id="ARBA00023163"/>
    </source>
</evidence>
<dbReference type="EMBL" id="RPFW01000004">
    <property type="protein sequence ID" value="TVZ02897.1"/>
    <property type="molecule type" value="Genomic_DNA"/>
</dbReference>
<evidence type="ECO:0000256" key="4">
    <source>
        <dbReference type="SAM" id="MobiDB-lite"/>
    </source>
</evidence>
<evidence type="ECO:0000256" key="1">
    <source>
        <dbReference type="ARBA" id="ARBA00023015"/>
    </source>
</evidence>
<keyword evidence="3" id="KW-0804">Transcription</keyword>
<feature type="domain" description="HTH luxR-type" evidence="5">
    <location>
        <begin position="280"/>
        <end position="349"/>
    </location>
</feature>
<keyword evidence="7" id="KW-1185">Reference proteome</keyword>
<evidence type="ECO:0000259" key="5">
    <source>
        <dbReference type="PROSITE" id="PS50043"/>
    </source>
</evidence>
<comment type="caution">
    <text evidence="6">The sequence shown here is derived from an EMBL/GenBank/DDBJ whole genome shotgun (WGS) entry which is preliminary data.</text>
</comment>
<sequence>MLTGPVADNLVESVASACRSGLDAEELRAAILPRLRKAVPIDALWWASADPATLLFTRSYREELPEDSGPYFVENEFLVQDVNKWTDLAGDPAGVRTLMQATDGQPTRSDRYRDIFAPLGLHDELRAVLRVRDSCWGYICLHREGPQVFSPGEARIVQRLAPHLAEGLRLGLLRQACDLEDATDGPGLVILAADGAVAGMNDAASQWLEELGGHADGSDLPIEIKALAVRLRHLPAAEPVMPRLRVHTRSGRWAVLHAFWVTSQAEKTITVIIQEAAPAEIAPLIMAAYGLTDRERTISALVCQGMSTRQIAGRLHLTADTVQDHLKSVFDRTGVHSRGQLVAAILQRDYLPHLIAGDPLSPSGAFDSPGRLAGAASGRSGRVGRPGG</sequence>
<dbReference type="GO" id="GO:0003677">
    <property type="term" value="F:DNA binding"/>
    <property type="evidence" value="ECO:0007669"/>
    <property type="project" value="UniProtKB-KW"/>
</dbReference>
<feature type="compositionally biased region" description="Low complexity" evidence="4">
    <location>
        <begin position="368"/>
        <end position="380"/>
    </location>
</feature>
<dbReference type="Pfam" id="PF00196">
    <property type="entry name" value="GerE"/>
    <property type="match status" value="1"/>
</dbReference>
<dbReference type="PANTHER" id="PTHR44688:SF16">
    <property type="entry name" value="DNA-BINDING TRANSCRIPTIONAL ACTIVATOR DEVR_DOSR"/>
    <property type="match status" value="1"/>
</dbReference>
<dbReference type="AlphaFoldDB" id="A0A6P2BW16"/>
<dbReference type="PRINTS" id="PR00038">
    <property type="entry name" value="HTHLUXR"/>
</dbReference>
<dbReference type="PANTHER" id="PTHR44688">
    <property type="entry name" value="DNA-BINDING TRANSCRIPTIONAL ACTIVATOR DEVR_DOSR"/>
    <property type="match status" value="1"/>
</dbReference>
<dbReference type="GO" id="GO:0006355">
    <property type="term" value="P:regulation of DNA-templated transcription"/>
    <property type="evidence" value="ECO:0007669"/>
    <property type="project" value="InterPro"/>
</dbReference>
<organism evidence="6 7">
    <name type="scientific">Trebonia kvetii</name>
    <dbReference type="NCBI Taxonomy" id="2480626"/>
    <lineage>
        <taxon>Bacteria</taxon>
        <taxon>Bacillati</taxon>
        <taxon>Actinomycetota</taxon>
        <taxon>Actinomycetes</taxon>
        <taxon>Streptosporangiales</taxon>
        <taxon>Treboniaceae</taxon>
        <taxon>Trebonia</taxon>
    </lineage>
</organism>
<evidence type="ECO:0000256" key="2">
    <source>
        <dbReference type="ARBA" id="ARBA00023125"/>
    </source>
</evidence>
<keyword evidence="1" id="KW-0805">Transcription regulation</keyword>
<dbReference type="SUPFAM" id="SSF46894">
    <property type="entry name" value="C-terminal effector domain of the bipartite response regulators"/>
    <property type="match status" value="1"/>
</dbReference>
<accession>A0A6P2BW16</accession>
<proteinExistence type="predicted"/>
<dbReference type="InterPro" id="IPR000792">
    <property type="entry name" value="Tscrpt_reg_LuxR_C"/>
</dbReference>
<evidence type="ECO:0000313" key="6">
    <source>
        <dbReference type="EMBL" id="TVZ02897.1"/>
    </source>
</evidence>
<dbReference type="RefSeq" id="WP_145855152.1">
    <property type="nucleotide sequence ID" value="NZ_RPFW01000004.1"/>
</dbReference>
<dbReference type="Gene3D" id="1.10.10.10">
    <property type="entry name" value="Winged helix-like DNA-binding domain superfamily/Winged helix DNA-binding domain"/>
    <property type="match status" value="1"/>
</dbReference>
<dbReference type="CDD" id="cd06170">
    <property type="entry name" value="LuxR_C_like"/>
    <property type="match status" value="1"/>
</dbReference>
<dbReference type="InterPro" id="IPR016032">
    <property type="entry name" value="Sig_transdc_resp-reg_C-effctor"/>
</dbReference>
<reference evidence="6 7" key="1">
    <citation type="submission" date="2018-11" db="EMBL/GenBank/DDBJ databases">
        <title>Trebonia kvetii gen.nov., sp.nov., a novel acidophilic actinobacterium, and proposal of the new actinobacterial family Treboniaceae fam. nov.</title>
        <authorList>
            <person name="Rapoport D."/>
            <person name="Sagova-Mareckova M."/>
            <person name="Sedlacek I."/>
            <person name="Provaznik J."/>
            <person name="Kralova S."/>
            <person name="Pavlinic D."/>
            <person name="Benes V."/>
            <person name="Kopecky J."/>
        </authorList>
    </citation>
    <scope>NUCLEOTIDE SEQUENCE [LARGE SCALE GENOMIC DNA]</scope>
    <source>
        <strain evidence="6 7">15Tr583</strain>
    </source>
</reference>
<protein>
    <submittedName>
        <fullName evidence="6">LuxR family transcriptional regulator</fullName>
    </submittedName>
</protein>
<dbReference type="SUPFAM" id="SSF55781">
    <property type="entry name" value="GAF domain-like"/>
    <property type="match status" value="1"/>
</dbReference>
<keyword evidence="2" id="KW-0238">DNA-binding</keyword>
<gene>
    <name evidence="6" type="ORF">EAS64_20680</name>
</gene>
<dbReference type="Gene3D" id="3.30.450.40">
    <property type="match status" value="1"/>
</dbReference>
<dbReference type="PROSITE" id="PS00622">
    <property type="entry name" value="HTH_LUXR_1"/>
    <property type="match status" value="1"/>
</dbReference>
<name>A0A6P2BW16_9ACTN</name>